<dbReference type="EMBL" id="CM001475">
    <property type="protein sequence ID" value="EIC28507.1"/>
    <property type="molecule type" value="Genomic_DNA"/>
</dbReference>
<comment type="function">
    <text evidence="8 9">This protein is involved in the repair of mismatches in DNA. It is possible that it carries out the mismatch recognition step. This protein has a weak ATPase activity.</text>
</comment>
<evidence type="ECO:0000313" key="14">
    <source>
        <dbReference type="EMBL" id="EIC28507.1"/>
    </source>
</evidence>
<dbReference type="FunFam" id="3.40.1170.10:FF:000001">
    <property type="entry name" value="DNA mismatch repair protein MutS"/>
    <property type="match status" value="1"/>
</dbReference>
<dbReference type="STRING" id="686340.Metal_0666"/>
<dbReference type="Gene3D" id="3.30.420.110">
    <property type="entry name" value="MutS, connector domain"/>
    <property type="match status" value="1"/>
</dbReference>
<accession>H8GPP5</accession>
<evidence type="ECO:0000256" key="11">
    <source>
        <dbReference type="SAM" id="Coils"/>
    </source>
</evidence>
<feature type="compositionally biased region" description="Basic and acidic residues" evidence="12">
    <location>
        <begin position="1"/>
        <end position="18"/>
    </location>
</feature>
<dbReference type="InterPro" id="IPR007860">
    <property type="entry name" value="DNA_mmatch_repair_MutS_con_dom"/>
</dbReference>
<dbReference type="InterPro" id="IPR005748">
    <property type="entry name" value="DNA_mismatch_repair_MutS"/>
</dbReference>
<dbReference type="SUPFAM" id="SSF52540">
    <property type="entry name" value="P-loop containing nucleoside triphosphate hydrolases"/>
    <property type="match status" value="1"/>
</dbReference>
<comment type="similarity">
    <text evidence="1 9 10">Belongs to the DNA mismatch repair MutS family.</text>
</comment>
<dbReference type="Gene3D" id="6.10.140.430">
    <property type="match status" value="1"/>
</dbReference>
<organism evidence="14 15">
    <name type="scientific">Methylomicrobium album BG8</name>
    <dbReference type="NCBI Taxonomy" id="686340"/>
    <lineage>
        <taxon>Bacteria</taxon>
        <taxon>Pseudomonadati</taxon>
        <taxon>Pseudomonadota</taxon>
        <taxon>Gammaproteobacteria</taxon>
        <taxon>Methylococcales</taxon>
        <taxon>Methylococcaceae</taxon>
        <taxon>Methylomicrobium</taxon>
    </lineage>
</organism>
<dbReference type="AlphaFoldDB" id="H8GPP5"/>
<keyword evidence="15" id="KW-1185">Reference proteome</keyword>
<evidence type="ECO:0000256" key="7">
    <source>
        <dbReference type="ARBA" id="ARBA00023204"/>
    </source>
</evidence>
<dbReference type="SUPFAM" id="SSF55271">
    <property type="entry name" value="DNA repair protein MutS, domain I"/>
    <property type="match status" value="1"/>
</dbReference>
<proteinExistence type="inferred from homology"/>
<keyword evidence="5 9" id="KW-0067">ATP-binding</keyword>
<feature type="region of interest" description="Disordered" evidence="12">
    <location>
        <begin position="1"/>
        <end position="21"/>
    </location>
</feature>
<dbReference type="HAMAP" id="MF_00096">
    <property type="entry name" value="MutS"/>
    <property type="match status" value="1"/>
</dbReference>
<dbReference type="eggNOG" id="COG0249">
    <property type="taxonomic scope" value="Bacteria"/>
</dbReference>
<gene>
    <name evidence="9" type="primary">mutS</name>
    <name evidence="14" type="ORF">Metal_0666</name>
</gene>
<evidence type="ECO:0000256" key="5">
    <source>
        <dbReference type="ARBA" id="ARBA00022840"/>
    </source>
</evidence>
<dbReference type="InterPro" id="IPR027417">
    <property type="entry name" value="P-loop_NTPase"/>
</dbReference>
<dbReference type="InterPro" id="IPR036187">
    <property type="entry name" value="DNA_mismatch_repair_MutS_sf"/>
</dbReference>
<evidence type="ECO:0000256" key="2">
    <source>
        <dbReference type="ARBA" id="ARBA00021982"/>
    </source>
</evidence>
<dbReference type="GO" id="GO:0005524">
    <property type="term" value="F:ATP binding"/>
    <property type="evidence" value="ECO:0007669"/>
    <property type="project" value="UniProtKB-UniRule"/>
</dbReference>
<dbReference type="RefSeq" id="WP_005369600.1">
    <property type="nucleotide sequence ID" value="NZ_CM001475.1"/>
</dbReference>
<dbReference type="InterPro" id="IPR007696">
    <property type="entry name" value="DNA_mismatch_repair_MutS_core"/>
</dbReference>
<dbReference type="PANTHER" id="PTHR11361:SF34">
    <property type="entry name" value="DNA MISMATCH REPAIR PROTEIN MSH1, MITOCHONDRIAL"/>
    <property type="match status" value="1"/>
</dbReference>
<dbReference type="Gene3D" id="1.10.1420.10">
    <property type="match status" value="2"/>
</dbReference>
<evidence type="ECO:0000256" key="3">
    <source>
        <dbReference type="ARBA" id="ARBA00022741"/>
    </source>
</evidence>
<dbReference type="InterPro" id="IPR017261">
    <property type="entry name" value="DNA_mismatch_repair_MutS/MSH"/>
</dbReference>
<evidence type="ECO:0000256" key="12">
    <source>
        <dbReference type="SAM" id="MobiDB-lite"/>
    </source>
</evidence>
<dbReference type="FunFam" id="3.40.50.300:FF:000283">
    <property type="entry name" value="DNA mismatch repair protein MutS"/>
    <property type="match status" value="1"/>
</dbReference>
<feature type="domain" description="DNA mismatch repair proteins mutS family" evidence="13">
    <location>
        <begin position="697"/>
        <end position="713"/>
    </location>
</feature>
<dbReference type="Pfam" id="PF05192">
    <property type="entry name" value="MutS_III"/>
    <property type="match status" value="1"/>
</dbReference>
<evidence type="ECO:0000256" key="9">
    <source>
        <dbReference type="HAMAP-Rule" id="MF_00096"/>
    </source>
</evidence>
<dbReference type="SMART" id="SM00533">
    <property type="entry name" value="MUTSd"/>
    <property type="match status" value="1"/>
</dbReference>
<evidence type="ECO:0000256" key="4">
    <source>
        <dbReference type="ARBA" id="ARBA00022763"/>
    </source>
</evidence>
<keyword evidence="4 9" id="KW-0227">DNA damage</keyword>
<dbReference type="SMART" id="SM00534">
    <property type="entry name" value="MUTSac"/>
    <property type="match status" value="1"/>
</dbReference>
<reference evidence="14 15" key="1">
    <citation type="journal article" date="2013" name="Genome Announc.">
        <title>Genome Sequence of the Obligate Gammaproteobacterial Methanotroph Methylomicrobium album Strain BG8.</title>
        <authorList>
            <person name="Kits K.D."/>
            <person name="Kalyuzhnaya M.G."/>
            <person name="Klotz M.G."/>
            <person name="Jetten M.S."/>
            <person name="Op den Camp H.J."/>
            <person name="Vuilleumier S."/>
            <person name="Bringel F."/>
            <person name="Dispirito A.A."/>
            <person name="Murrell J.C."/>
            <person name="Bruce D."/>
            <person name="Cheng J.F."/>
            <person name="Copeland A."/>
            <person name="Goodwin L."/>
            <person name="Hauser L."/>
            <person name="Lajus A."/>
            <person name="Land M.L."/>
            <person name="Lapidus A."/>
            <person name="Lucas S."/>
            <person name="Medigue C."/>
            <person name="Pitluck S."/>
            <person name="Woyke T."/>
            <person name="Zeytun A."/>
            <person name="Stein L.Y."/>
        </authorList>
    </citation>
    <scope>NUCLEOTIDE SEQUENCE [LARGE SCALE GENOMIC DNA]</scope>
    <source>
        <strain evidence="14 15">BG8</strain>
    </source>
</reference>
<keyword evidence="7 9" id="KW-0234">DNA repair</keyword>
<dbReference type="Gene3D" id="3.40.50.300">
    <property type="entry name" value="P-loop containing nucleotide triphosphate hydrolases"/>
    <property type="match status" value="1"/>
</dbReference>
<dbReference type="HOGENOM" id="CLU_002472_4_0_6"/>
<sequence>MKDKLNQGHGEGQQKEHTPMMQQYLRIKSDYPETLLFYRMGDFYELFYDDAKKAARLLDITLTARGQSQGLPIPMAGIPYHAAEGYIAKLIRIGESVAICEQIGDPAASKGPVERKVVRIITPGTVTDEALLEDRKDNLLVALCQLQGRYGIASLDLTSGRFVLQEAESEDQLLGEVGRLNPAELLYSESWPLPDNLKQRSGLCRRPPWHFEAESARLLVLKQFKAHDLKGFGCEAMPAAVAAAGGLLQYVRDTQQNVLPHIQGIRTETSDDSIQLDASSRRNLEIDTHPSGQLQFTLLGVLDKTATAMGSRCLRRWLNRPLRDHFVLNRRYACIETLLQDGLYRALQDTLRQVGDIERISTRIALKSARPRDLLVLRSTLAALPVLQKRLDGFDDPHLAGLRADIGEHPAMLELLGRAIVDNPPMLIRDGGVIAAGYDEELDELRNLSQNADRFLIEMERRERQATGIHNLKVNYNRVHGFYIEISNANADKVPVHYTRKQTLKGAERYITEELKAFEDKVLSAREKSLAFEKALYDELLDVIASSLGELQLCAAALAELDVLVNFAERAETLNLSRPMLQAEPGIRIEAGRHPVVEQVGGVPFVPNDLNLAGESRMLVITGPNMGGKSTYMRQAALIVLIAHVGCFVPAKSAVLGPVDKIFTRIGASDDLASGRSTFMVEMSETANILHNATAQSLILMDEIGRGTSTFDGLSLAWACADHLARVTQAFTLFATHYFELTTLAEERPSIRNVHLEAMEHGDRIVFLHAVKDGPANQSYGLQVAALAGVPRAVIEKAKTKLAHLENNAYIEQRAESGIDQFDLFSVPECHPAVGLLEDIDPDALSPKQALDALYRLKALL</sequence>
<evidence type="ECO:0000313" key="15">
    <source>
        <dbReference type="Proteomes" id="UP000005090"/>
    </source>
</evidence>
<dbReference type="InterPro" id="IPR007695">
    <property type="entry name" value="DNA_mismatch_repair_MutS-lik_N"/>
</dbReference>
<dbReference type="NCBIfam" id="TIGR01070">
    <property type="entry name" value="mutS1"/>
    <property type="match status" value="1"/>
</dbReference>
<evidence type="ECO:0000256" key="1">
    <source>
        <dbReference type="ARBA" id="ARBA00006271"/>
    </source>
</evidence>
<dbReference type="Pfam" id="PF05188">
    <property type="entry name" value="MutS_II"/>
    <property type="match status" value="1"/>
</dbReference>
<dbReference type="InterPro" id="IPR045076">
    <property type="entry name" value="MutS"/>
</dbReference>
<keyword evidence="11" id="KW-0175">Coiled coil</keyword>
<protein>
    <recommendedName>
        <fullName evidence="2 9">DNA mismatch repair protein MutS</fullName>
    </recommendedName>
</protein>
<dbReference type="GO" id="GO:0006298">
    <property type="term" value="P:mismatch repair"/>
    <property type="evidence" value="ECO:0007669"/>
    <property type="project" value="UniProtKB-UniRule"/>
</dbReference>
<dbReference type="SUPFAM" id="SSF53150">
    <property type="entry name" value="DNA repair protein MutS, domain II"/>
    <property type="match status" value="1"/>
</dbReference>
<dbReference type="Pfam" id="PF00488">
    <property type="entry name" value="MutS_V"/>
    <property type="match status" value="1"/>
</dbReference>
<dbReference type="Pfam" id="PF01624">
    <property type="entry name" value="MutS_I"/>
    <property type="match status" value="1"/>
</dbReference>
<dbReference type="Proteomes" id="UP000005090">
    <property type="component" value="Chromosome"/>
</dbReference>
<dbReference type="GO" id="GO:0003684">
    <property type="term" value="F:damaged DNA binding"/>
    <property type="evidence" value="ECO:0007669"/>
    <property type="project" value="UniProtKB-UniRule"/>
</dbReference>
<dbReference type="PANTHER" id="PTHR11361">
    <property type="entry name" value="DNA MISMATCH REPAIR PROTEIN MUTS FAMILY MEMBER"/>
    <property type="match status" value="1"/>
</dbReference>
<feature type="binding site" evidence="9">
    <location>
        <begin position="623"/>
        <end position="630"/>
    </location>
    <ligand>
        <name>ATP</name>
        <dbReference type="ChEBI" id="CHEBI:30616"/>
    </ligand>
</feature>
<dbReference type="Gene3D" id="3.40.1170.10">
    <property type="entry name" value="DNA repair protein MutS, domain I"/>
    <property type="match status" value="1"/>
</dbReference>
<dbReference type="PIRSF" id="PIRSF037677">
    <property type="entry name" value="DNA_mis_repair_Msh6"/>
    <property type="match status" value="1"/>
</dbReference>
<keyword evidence="6 9" id="KW-0238">DNA-binding</keyword>
<dbReference type="InterPro" id="IPR000432">
    <property type="entry name" value="DNA_mismatch_repair_MutS_C"/>
</dbReference>
<name>H8GPP5_METAL</name>
<dbReference type="InterPro" id="IPR016151">
    <property type="entry name" value="DNA_mismatch_repair_MutS_N"/>
</dbReference>
<dbReference type="InterPro" id="IPR007861">
    <property type="entry name" value="DNA_mismatch_repair_MutS_clamp"/>
</dbReference>
<evidence type="ECO:0000256" key="6">
    <source>
        <dbReference type="ARBA" id="ARBA00023125"/>
    </source>
</evidence>
<dbReference type="NCBIfam" id="NF003810">
    <property type="entry name" value="PRK05399.1"/>
    <property type="match status" value="1"/>
</dbReference>
<dbReference type="Pfam" id="PF05190">
    <property type="entry name" value="MutS_IV"/>
    <property type="match status" value="1"/>
</dbReference>
<feature type="coiled-coil region" evidence="11">
    <location>
        <begin position="438"/>
        <end position="465"/>
    </location>
</feature>
<dbReference type="FunFam" id="1.10.1420.10:FF:000002">
    <property type="entry name" value="DNA mismatch repair protein MutS"/>
    <property type="match status" value="1"/>
</dbReference>
<evidence type="ECO:0000256" key="8">
    <source>
        <dbReference type="ARBA" id="ARBA00024647"/>
    </source>
</evidence>
<evidence type="ECO:0000259" key="13">
    <source>
        <dbReference type="PROSITE" id="PS00486"/>
    </source>
</evidence>
<dbReference type="GO" id="GO:0030983">
    <property type="term" value="F:mismatched DNA binding"/>
    <property type="evidence" value="ECO:0007669"/>
    <property type="project" value="InterPro"/>
</dbReference>
<dbReference type="PROSITE" id="PS00486">
    <property type="entry name" value="DNA_MISMATCH_REPAIR_2"/>
    <property type="match status" value="1"/>
</dbReference>
<dbReference type="GO" id="GO:0140664">
    <property type="term" value="F:ATP-dependent DNA damage sensor activity"/>
    <property type="evidence" value="ECO:0007669"/>
    <property type="project" value="InterPro"/>
</dbReference>
<evidence type="ECO:0000256" key="10">
    <source>
        <dbReference type="RuleBase" id="RU003756"/>
    </source>
</evidence>
<dbReference type="InterPro" id="IPR036678">
    <property type="entry name" value="MutS_con_dom_sf"/>
</dbReference>
<dbReference type="CDD" id="cd03284">
    <property type="entry name" value="ABC_MutS1"/>
    <property type="match status" value="1"/>
</dbReference>
<dbReference type="SUPFAM" id="SSF48334">
    <property type="entry name" value="DNA repair protein MutS, domain III"/>
    <property type="match status" value="1"/>
</dbReference>
<dbReference type="GO" id="GO:0005829">
    <property type="term" value="C:cytosol"/>
    <property type="evidence" value="ECO:0007669"/>
    <property type="project" value="TreeGrafter"/>
</dbReference>
<keyword evidence="3 9" id="KW-0547">Nucleotide-binding</keyword>